<proteinExistence type="predicted"/>
<dbReference type="Pfam" id="PF13304">
    <property type="entry name" value="AAA_21"/>
    <property type="match status" value="1"/>
</dbReference>
<dbReference type="RefSeq" id="WP_090219082.1">
    <property type="nucleotide sequence ID" value="NZ_FOYO01000001.1"/>
</dbReference>
<evidence type="ECO:0000313" key="3">
    <source>
        <dbReference type="Proteomes" id="UP000199658"/>
    </source>
</evidence>
<dbReference type="InterPro" id="IPR027417">
    <property type="entry name" value="P-loop_NTPase"/>
</dbReference>
<dbReference type="Proteomes" id="UP000199658">
    <property type="component" value="Unassembled WGS sequence"/>
</dbReference>
<reference evidence="3" key="1">
    <citation type="submission" date="2016-10" db="EMBL/GenBank/DDBJ databases">
        <authorList>
            <person name="Varghese N."/>
            <person name="Submissions S."/>
        </authorList>
    </citation>
    <scope>NUCLEOTIDE SEQUENCE [LARGE SCALE GENOMIC DNA]</scope>
    <source>
        <strain evidence="3">DSM 26921</strain>
    </source>
</reference>
<dbReference type="PANTHER" id="PTHR43581:SF4">
    <property type="entry name" value="ATP_GTP PHOSPHATASE"/>
    <property type="match status" value="1"/>
</dbReference>
<gene>
    <name evidence="2" type="ORF">SAMN04488002_3344</name>
</gene>
<sequence>MARIRKLEVYSFRSIQKLVWFPSPNMNCLVGPGDSGKSTVLDAIDWCLGARRNLPVTDADFYNMSVDDEIIVRATIGDLQDGLKTLDTYGPFLLGLDKEGNLEDEPSEGSETVLTVQLTISDDLEPQWHLKSDRAEAQGLSRGLTWGDRVNIAPNRIGVFANQHLGWQRGSILNALTEEKADASAALADAARQARNSFGDTAGDQLKDTLGIISGAAQALGVDVGDTVRAMLDAHSVNFSGSTISLHSSEGVPLRKLGLGSSRLLVAGLQNRVAETASIALVDEVEIGLEPHRISKFLLELGSKTEATLFQIFMTTHSPVVLRELSGPQLYVIRRGDEHSVVQAGADDAIQGTLRIASEAFLGTNVLVCEGATEVGLIRGIDRYRAEGGHSTFAAAGGVLVDAGGVSKIYRSAMSFLKLGYNVATLRDDDVQPKEKDERDFVGVGGKVFKWTEGWAIEAELFDCVSDEAVLQLWSYAKELQGEQRILDHLRTACEGPIDLSNWFNEITEEKRRQLAAAAGSGSWFKRISHMEEAAYSIIGPDLDNCVHSELPDLLSEILKWSGAIDG</sequence>
<dbReference type="InterPro" id="IPR051396">
    <property type="entry name" value="Bact_Antivir_Def_Nuclease"/>
</dbReference>
<dbReference type="GO" id="GO:0016887">
    <property type="term" value="F:ATP hydrolysis activity"/>
    <property type="evidence" value="ECO:0007669"/>
    <property type="project" value="InterPro"/>
</dbReference>
<dbReference type="GO" id="GO:0005524">
    <property type="term" value="F:ATP binding"/>
    <property type="evidence" value="ECO:0007669"/>
    <property type="project" value="InterPro"/>
</dbReference>
<dbReference type="SUPFAM" id="SSF52540">
    <property type="entry name" value="P-loop containing nucleoside triphosphate hydrolases"/>
    <property type="match status" value="1"/>
</dbReference>
<keyword evidence="3" id="KW-1185">Reference proteome</keyword>
<dbReference type="OrthoDB" id="9816534at2"/>
<dbReference type="EMBL" id="FOYO01000001">
    <property type="protein sequence ID" value="SFR57301.1"/>
    <property type="molecule type" value="Genomic_DNA"/>
</dbReference>
<dbReference type="AlphaFoldDB" id="A0A1I6HS49"/>
<dbReference type="PANTHER" id="PTHR43581">
    <property type="entry name" value="ATP/GTP PHOSPHATASE"/>
    <property type="match status" value="1"/>
</dbReference>
<dbReference type="InterPro" id="IPR003959">
    <property type="entry name" value="ATPase_AAA_core"/>
</dbReference>
<organism evidence="2 3">
    <name type="scientific">Litoreibacter janthinus</name>
    <dbReference type="NCBI Taxonomy" id="670154"/>
    <lineage>
        <taxon>Bacteria</taxon>
        <taxon>Pseudomonadati</taxon>
        <taxon>Pseudomonadota</taxon>
        <taxon>Alphaproteobacteria</taxon>
        <taxon>Rhodobacterales</taxon>
        <taxon>Roseobacteraceae</taxon>
        <taxon>Litoreibacter</taxon>
    </lineage>
</organism>
<dbReference type="Gene3D" id="3.40.50.300">
    <property type="entry name" value="P-loop containing nucleotide triphosphate hydrolases"/>
    <property type="match status" value="1"/>
</dbReference>
<dbReference type="STRING" id="670154.SAMN04488002_3344"/>
<accession>A0A1I6HS49</accession>
<protein>
    <submittedName>
        <fullName evidence="2">ATPase/GTPase, AAA15 family</fullName>
    </submittedName>
</protein>
<evidence type="ECO:0000259" key="1">
    <source>
        <dbReference type="Pfam" id="PF13304"/>
    </source>
</evidence>
<name>A0A1I6HS49_9RHOB</name>
<evidence type="ECO:0000313" key="2">
    <source>
        <dbReference type="EMBL" id="SFR57301.1"/>
    </source>
</evidence>
<feature type="domain" description="ATPase AAA-type core" evidence="1">
    <location>
        <begin position="26"/>
        <end position="322"/>
    </location>
</feature>